<organism evidence="1 2">
    <name type="scientific">Leucobacter chromiireducens subsp. solipictus</name>
    <dbReference type="NCBI Taxonomy" id="398235"/>
    <lineage>
        <taxon>Bacteria</taxon>
        <taxon>Bacillati</taxon>
        <taxon>Actinomycetota</taxon>
        <taxon>Actinomycetes</taxon>
        <taxon>Micrococcales</taxon>
        <taxon>Microbacteriaceae</taxon>
        <taxon>Leucobacter</taxon>
    </lineage>
</organism>
<dbReference type="Gene3D" id="3.20.10.10">
    <property type="entry name" value="D-amino Acid Aminotransferase, subunit A, domain 2"/>
    <property type="match status" value="1"/>
</dbReference>
<reference evidence="1 2" key="1">
    <citation type="submission" date="2018-09" db="EMBL/GenBank/DDBJ databases">
        <title>Comparative genomics of Leucobacter spp.</title>
        <authorList>
            <person name="Reis A.C."/>
            <person name="Kolvenbach B.A."/>
            <person name="Corvini P.F.X."/>
            <person name="Nunes O.C."/>
        </authorList>
    </citation>
    <scope>NUCLEOTIDE SEQUENCE [LARGE SCALE GENOMIC DNA]</scope>
    <source>
        <strain evidence="1 2">TAN 31504</strain>
    </source>
</reference>
<dbReference type="RefSeq" id="WP_202344828.1">
    <property type="nucleotide sequence ID" value="NZ_BAAAPI010000006.1"/>
</dbReference>
<proteinExistence type="predicted"/>
<sequence length="294" mass="31278">MPAPSRTLRVADSFRVRDTDGVAEVRGFAHHLDRFTAAVLAVCDERADVPECTIDDEPDGVHAIGLPEYGVPEIRAALPVFLDEARERIADYGQGFPRLELWRLPNRELALDLALRPLPTLTDTMLMRSAGALRLQHADRKGPNIAVLGALNRELGAEALLQDAAGNAIEGGTTSIVYWPAAVGSGPAAPSGGRSGHVVATAARVPSITEALLRAEAGRPGAPYSLTARTPSIPELQAAEVWAVNALHGIRPVTHLDGVSLPGPSPERLAWFRAALDRRWSPVLGSPAQDPAQP</sequence>
<dbReference type="SUPFAM" id="SSF56752">
    <property type="entry name" value="D-aminoacid aminotransferase-like PLP-dependent enzymes"/>
    <property type="match status" value="1"/>
</dbReference>
<dbReference type="EMBL" id="QYAC01000004">
    <property type="protein sequence ID" value="MBL3679568.1"/>
    <property type="molecule type" value="Genomic_DNA"/>
</dbReference>
<evidence type="ECO:0000313" key="1">
    <source>
        <dbReference type="EMBL" id="MBL3679568.1"/>
    </source>
</evidence>
<evidence type="ECO:0008006" key="3">
    <source>
        <dbReference type="Google" id="ProtNLM"/>
    </source>
</evidence>
<gene>
    <name evidence="1" type="ORF">D3230_09740</name>
</gene>
<dbReference type="InterPro" id="IPR036038">
    <property type="entry name" value="Aminotransferase-like"/>
</dbReference>
<protein>
    <recommendedName>
        <fullName evidence="3">Branched-chain amino acid aminotransferase/4-amino-4-deoxychorismate lyase</fullName>
    </recommendedName>
</protein>
<name>A0ABS1SG91_9MICO</name>
<dbReference type="InterPro" id="IPR043132">
    <property type="entry name" value="BCAT-like_C"/>
</dbReference>
<comment type="caution">
    <text evidence="1">The sequence shown here is derived from an EMBL/GenBank/DDBJ whole genome shotgun (WGS) entry which is preliminary data.</text>
</comment>
<dbReference type="Proteomes" id="UP001645859">
    <property type="component" value="Unassembled WGS sequence"/>
</dbReference>
<keyword evidence="2" id="KW-1185">Reference proteome</keyword>
<accession>A0ABS1SG91</accession>
<evidence type="ECO:0000313" key="2">
    <source>
        <dbReference type="Proteomes" id="UP001645859"/>
    </source>
</evidence>